<dbReference type="SUPFAM" id="SSF55920">
    <property type="entry name" value="Creatinase/aminopeptidase"/>
    <property type="match status" value="1"/>
</dbReference>
<evidence type="ECO:0000313" key="3">
    <source>
        <dbReference type="EMBL" id="SFQ95507.1"/>
    </source>
</evidence>
<dbReference type="RefSeq" id="WP_092481601.1">
    <property type="nucleotide sequence ID" value="NZ_FOYM01000001.1"/>
</dbReference>
<feature type="domain" description="Creatinase N-terminal" evidence="2">
    <location>
        <begin position="21"/>
        <end position="147"/>
    </location>
</feature>
<dbReference type="InterPro" id="IPR000994">
    <property type="entry name" value="Pept_M24"/>
</dbReference>
<dbReference type="SUPFAM" id="SSF53092">
    <property type="entry name" value="Creatinase/prolidase N-terminal domain"/>
    <property type="match status" value="1"/>
</dbReference>
<name>A0A1I6CQY4_9FIRM</name>
<evidence type="ECO:0000259" key="1">
    <source>
        <dbReference type="Pfam" id="PF00557"/>
    </source>
</evidence>
<sequence>MQINKNFNDNLLTPKAELQKRIEKLQLELRQYDLDGALIIQSTDLVYFTGTYQNAHLYIPVEGRPIIMVRRNIDRMKTDSKLDVPIIPFKSMSEIIHFIKQHNLPLPKRLGLEMDVLPVSSFLRYQKIFLDTEFFDCTHIIRKLRAIKSSFEISRIKETSKMMDKIFRSLFEIIRPGLSEFDLVGEIESVARREGHQGLIRVRGFNAEFYFGQLLTGVNSAITSYFDGPINGVGLYPEVPFGPGGKIIQRNEPILFDYVGAKSGYITDMTRTFVIGSIDSKLDKSYQVAKEIQQAIIQEAKPGLPAKMLYDLAYKIAKKYNLIDHFMGAPYPVSFIGHGIGLELNELPVLAKGIEEPLQEGMVFAIEPKFVFPGIAGVGLENTFILNKSGLEKLSSFPDDKIINI</sequence>
<evidence type="ECO:0000259" key="2">
    <source>
        <dbReference type="Pfam" id="PF01321"/>
    </source>
</evidence>
<feature type="domain" description="Peptidase M24" evidence="1">
    <location>
        <begin position="155"/>
        <end position="386"/>
    </location>
</feature>
<dbReference type="Proteomes" id="UP000199584">
    <property type="component" value="Unassembled WGS sequence"/>
</dbReference>
<dbReference type="PANTHER" id="PTHR46112">
    <property type="entry name" value="AMINOPEPTIDASE"/>
    <property type="match status" value="1"/>
</dbReference>
<keyword evidence="3" id="KW-0031">Aminopeptidase</keyword>
<dbReference type="GO" id="GO:0004177">
    <property type="term" value="F:aminopeptidase activity"/>
    <property type="evidence" value="ECO:0007669"/>
    <property type="project" value="UniProtKB-KW"/>
</dbReference>
<dbReference type="Pfam" id="PF01321">
    <property type="entry name" value="Creatinase_N"/>
    <property type="match status" value="1"/>
</dbReference>
<keyword evidence="4" id="KW-1185">Reference proteome</keyword>
<dbReference type="Pfam" id="PF00557">
    <property type="entry name" value="Peptidase_M24"/>
    <property type="match status" value="1"/>
</dbReference>
<dbReference type="PANTHER" id="PTHR46112:SF2">
    <property type="entry name" value="XAA-PRO AMINOPEPTIDASE P-RELATED"/>
    <property type="match status" value="1"/>
</dbReference>
<dbReference type="AlphaFoldDB" id="A0A1I6CQY4"/>
<organism evidence="3 4">
    <name type="scientific">Desulfoscipio geothermicus DSM 3669</name>
    <dbReference type="NCBI Taxonomy" id="1121426"/>
    <lineage>
        <taxon>Bacteria</taxon>
        <taxon>Bacillati</taxon>
        <taxon>Bacillota</taxon>
        <taxon>Clostridia</taxon>
        <taxon>Eubacteriales</taxon>
        <taxon>Desulfallaceae</taxon>
        <taxon>Desulfoscipio</taxon>
    </lineage>
</organism>
<dbReference type="OrthoDB" id="9806388at2"/>
<evidence type="ECO:0000313" key="4">
    <source>
        <dbReference type="Proteomes" id="UP000199584"/>
    </source>
</evidence>
<keyword evidence="3" id="KW-0645">Protease</keyword>
<dbReference type="Gene3D" id="3.40.350.10">
    <property type="entry name" value="Creatinase/prolidase N-terminal domain"/>
    <property type="match status" value="1"/>
</dbReference>
<dbReference type="EMBL" id="FOYM01000001">
    <property type="protein sequence ID" value="SFQ95507.1"/>
    <property type="molecule type" value="Genomic_DNA"/>
</dbReference>
<reference evidence="4" key="1">
    <citation type="submission" date="2016-10" db="EMBL/GenBank/DDBJ databases">
        <authorList>
            <person name="Varghese N."/>
            <person name="Submissions S."/>
        </authorList>
    </citation>
    <scope>NUCLEOTIDE SEQUENCE [LARGE SCALE GENOMIC DNA]</scope>
    <source>
        <strain evidence="4">DSM 3669</strain>
    </source>
</reference>
<dbReference type="InterPro" id="IPR000587">
    <property type="entry name" value="Creatinase_N"/>
</dbReference>
<dbReference type="InterPro" id="IPR029149">
    <property type="entry name" value="Creatin/AminoP/Spt16_N"/>
</dbReference>
<keyword evidence="3" id="KW-0378">Hydrolase</keyword>
<dbReference type="InterPro" id="IPR036005">
    <property type="entry name" value="Creatinase/aminopeptidase-like"/>
</dbReference>
<proteinExistence type="predicted"/>
<accession>A0A1I6CQY4</accession>
<dbReference type="Gene3D" id="3.90.230.10">
    <property type="entry name" value="Creatinase/methionine aminopeptidase superfamily"/>
    <property type="match status" value="1"/>
</dbReference>
<dbReference type="InterPro" id="IPR050659">
    <property type="entry name" value="Peptidase_M24B"/>
</dbReference>
<gene>
    <name evidence="3" type="ORF">SAMN05660706_101205</name>
</gene>
<dbReference type="CDD" id="cd01066">
    <property type="entry name" value="APP_MetAP"/>
    <property type="match status" value="1"/>
</dbReference>
<dbReference type="STRING" id="39060.SAMN05660706_101205"/>
<protein>
    <submittedName>
        <fullName evidence="3">Xaa-Pro aminopeptidase</fullName>
    </submittedName>
</protein>